<organism evidence="2 3">
    <name type="scientific">Mycena alexandri</name>
    <dbReference type="NCBI Taxonomy" id="1745969"/>
    <lineage>
        <taxon>Eukaryota</taxon>
        <taxon>Fungi</taxon>
        <taxon>Dikarya</taxon>
        <taxon>Basidiomycota</taxon>
        <taxon>Agaricomycotina</taxon>
        <taxon>Agaricomycetes</taxon>
        <taxon>Agaricomycetidae</taxon>
        <taxon>Agaricales</taxon>
        <taxon>Marasmiineae</taxon>
        <taxon>Mycenaceae</taxon>
        <taxon>Mycena</taxon>
    </lineage>
</organism>
<feature type="compositionally biased region" description="Low complexity" evidence="1">
    <location>
        <begin position="412"/>
        <end position="428"/>
    </location>
</feature>
<sequence>MSARRLSLHPSALSDVEYTLFTVSLGDLLDLDANDSGIDWERLSLSVREARAWLCGRYVSLGSATVDEILRLFPAPTLSGGAFFAALRLVLHAQAGRGVERSLAFVQAPVPAVPIANPTTYNPFLPTPAPSPEFHPRKPILPARSSTVRASPSSTNSESASNAYSSSASPLASGLASYQNNLGSDTASAPPPMHPLRRASTQREAASSPVFARSSQMENAHMNTTLTVNTTATASLKRTPSNPFRKPPLPPRRASTLPASPQSATSEPSPTAQFVTANTHTHAHARTAPPTRSAFFPPPPPMPSPHNNSNSNAAAAFNAHGRAQTQPQAYAHPSPFDSNMIQVQPATPTSPYSPFDSSASPYAMGAPRVYPQTAGPRASTFASAPPVHPQRRASASEGAGMDAFGAVYGEESASTSRRVSSDSASARSGPPGSYAYHAPPSTRSSAGSSSSSSSSSTSHYGGSGGGGGGGGALPLPLTLPKALRRTLAGAGWVGAERGEREGLVRGSGSGSETAERQRGVYTARNARRGEEAWGEM</sequence>
<proteinExistence type="predicted"/>
<feature type="region of interest" description="Disordered" evidence="1">
    <location>
        <begin position="231"/>
        <end position="354"/>
    </location>
</feature>
<feature type="region of interest" description="Disordered" evidence="1">
    <location>
        <begin position="497"/>
        <end position="518"/>
    </location>
</feature>
<feature type="compositionally biased region" description="Gly residues" evidence="1">
    <location>
        <begin position="461"/>
        <end position="472"/>
    </location>
</feature>
<dbReference type="EMBL" id="JARJCM010000017">
    <property type="protein sequence ID" value="KAJ7041425.1"/>
    <property type="molecule type" value="Genomic_DNA"/>
</dbReference>
<feature type="compositionally biased region" description="Low complexity" evidence="1">
    <location>
        <begin position="444"/>
        <end position="460"/>
    </location>
</feature>
<comment type="caution">
    <text evidence="2">The sequence shown here is derived from an EMBL/GenBank/DDBJ whole genome shotgun (WGS) entry which is preliminary data.</text>
</comment>
<name>A0AAD6TAE1_9AGAR</name>
<keyword evidence="3" id="KW-1185">Reference proteome</keyword>
<feature type="region of interest" description="Disordered" evidence="1">
    <location>
        <begin position="411"/>
        <end position="473"/>
    </location>
</feature>
<accession>A0AAD6TAE1</accession>
<feature type="compositionally biased region" description="Low complexity" evidence="1">
    <location>
        <begin position="150"/>
        <end position="178"/>
    </location>
</feature>
<feature type="region of interest" description="Disordered" evidence="1">
    <location>
        <begin position="124"/>
        <end position="219"/>
    </location>
</feature>
<evidence type="ECO:0000313" key="3">
    <source>
        <dbReference type="Proteomes" id="UP001218188"/>
    </source>
</evidence>
<feature type="compositionally biased region" description="Low complexity" evidence="1">
    <location>
        <begin position="305"/>
        <end position="319"/>
    </location>
</feature>
<evidence type="ECO:0000256" key="1">
    <source>
        <dbReference type="SAM" id="MobiDB-lite"/>
    </source>
</evidence>
<evidence type="ECO:0000313" key="2">
    <source>
        <dbReference type="EMBL" id="KAJ7041425.1"/>
    </source>
</evidence>
<feature type="compositionally biased region" description="Low complexity" evidence="1">
    <location>
        <begin position="276"/>
        <end position="295"/>
    </location>
</feature>
<dbReference type="AlphaFoldDB" id="A0AAD6TAE1"/>
<reference evidence="2" key="1">
    <citation type="submission" date="2023-03" db="EMBL/GenBank/DDBJ databases">
        <title>Massive genome expansion in bonnet fungi (Mycena s.s.) driven by repeated elements and novel gene families across ecological guilds.</title>
        <authorList>
            <consortium name="Lawrence Berkeley National Laboratory"/>
            <person name="Harder C.B."/>
            <person name="Miyauchi S."/>
            <person name="Viragh M."/>
            <person name="Kuo A."/>
            <person name="Thoen E."/>
            <person name="Andreopoulos B."/>
            <person name="Lu D."/>
            <person name="Skrede I."/>
            <person name="Drula E."/>
            <person name="Henrissat B."/>
            <person name="Morin E."/>
            <person name="Kohler A."/>
            <person name="Barry K."/>
            <person name="LaButti K."/>
            <person name="Morin E."/>
            <person name="Salamov A."/>
            <person name="Lipzen A."/>
            <person name="Mereny Z."/>
            <person name="Hegedus B."/>
            <person name="Baldrian P."/>
            <person name="Stursova M."/>
            <person name="Weitz H."/>
            <person name="Taylor A."/>
            <person name="Grigoriev I.V."/>
            <person name="Nagy L.G."/>
            <person name="Martin F."/>
            <person name="Kauserud H."/>
        </authorList>
    </citation>
    <scope>NUCLEOTIDE SEQUENCE</scope>
    <source>
        <strain evidence="2">CBHHK200</strain>
    </source>
</reference>
<gene>
    <name evidence="2" type="ORF">C8F04DRAFT_1302278</name>
</gene>
<feature type="region of interest" description="Disordered" evidence="1">
    <location>
        <begin position="366"/>
        <end position="399"/>
    </location>
</feature>
<feature type="compositionally biased region" description="Polar residues" evidence="1">
    <location>
        <begin position="336"/>
        <end position="354"/>
    </location>
</feature>
<feature type="compositionally biased region" description="Polar residues" evidence="1">
    <location>
        <begin position="257"/>
        <end position="275"/>
    </location>
</feature>
<dbReference type="Proteomes" id="UP001218188">
    <property type="component" value="Unassembled WGS sequence"/>
</dbReference>
<protein>
    <submittedName>
        <fullName evidence="2">Uncharacterized protein</fullName>
    </submittedName>
</protein>